<dbReference type="InterPro" id="IPR011990">
    <property type="entry name" value="TPR-like_helical_dom_sf"/>
</dbReference>
<dbReference type="Gene3D" id="1.25.40.10">
    <property type="entry name" value="Tetratricopeptide repeat domain"/>
    <property type="match status" value="1"/>
</dbReference>
<dbReference type="PANTHER" id="PTHR13471">
    <property type="entry name" value="TETRATRICOPEPTIDE-LIKE HELICAL"/>
    <property type="match status" value="1"/>
</dbReference>
<feature type="non-terminal residue" evidence="5">
    <location>
        <position position="1"/>
    </location>
</feature>
<accession>A0A9W8HYF4</accession>
<name>A0A9W8HYF4_9FUNG</name>
<dbReference type="PANTHER" id="PTHR13471:SF0">
    <property type="entry name" value="NUCLEAR EXOSOME REGULATOR NRDE2"/>
    <property type="match status" value="1"/>
</dbReference>
<feature type="compositionally biased region" description="Basic and acidic residues" evidence="4">
    <location>
        <begin position="62"/>
        <end position="81"/>
    </location>
</feature>
<comment type="similarity">
    <text evidence="2">Belongs to the NRDE2 family.</text>
</comment>
<dbReference type="AlphaFoldDB" id="A0A9W8HYF4"/>
<feature type="region of interest" description="Disordered" evidence="4">
    <location>
        <begin position="1"/>
        <end position="89"/>
    </location>
</feature>
<dbReference type="GO" id="GO:0071013">
    <property type="term" value="C:catalytic step 2 spliceosome"/>
    <property type="evidence" value="ECO:0007669"/>
    <property type="project" value="TreeGrafter"/>
</dbReference>
<keyword evidence="6" id="KW-1185">Reference proteome</keyword>
<dbReference type="Proteomes" id="UP001140094">
    <property type="component" value="Unassembled WGS sequence"/>
</dbReference>
<dbReference type="Pfam" id="PF08424">
    <property type="entry name" value="NRDE-2"/>
    <property type="match status" value="1"/>
</dbReference>
<proteinExistence type="inferred from homology"/>
<dbReference type="EMBL" id="JANBUO010001244">
    <property type="protein sequence ID" value="KAJ2799120.1"/>
    <property type="molecule type" value="Genomic_DNA"/>
</dbReference>
<evidence type="ECO:0000256" key="4">
    <source>
        <dbReference type="SAM" id="MobiDB-lite"/>
    </source>
</evidence>
<dbReference type="GO" id="GO:0031048">
    <property type="term" value="P:regulatory ncRNA-mediated heterochromatin formation"/>
    <property type="evidence" value="ECO:0007669"/>
    <property type="project" value="TreeGrafter"/>
</dbReference>
<feature type="compositionally biased region" description="Basic residues" evidence="4">
    <location>
        <begin position="31"/>
        <end position="61"/>
    </location>
</feature>
<reference evidence="5" key="1">
    <citation type="submission" date="2022-07" db="EMBL/GenBank/DDBJ databases">
        <title>Phylogenomic reconstructions and comparative analyses of Kickxellomycotina fungi.</title>
        <authorList>
            <person name="Reynolds N.K."/>
            <person name="Stajich J.E."/>
            <person name="Barry K."/>
            <person name="Grigoriev I.V."/>
            <person name="Crous P."/>
            <person name="Smith M.E."/>
        </authorList>
    </citation>
    <scope>NUCLEOTIDE SEQUENCE</scope>
    <source>
        <strain evidence="5">NRRL 1565</strain>
    </source>
</reference>
<evidence type="ECO:0000256" key="3">
    <source>
        <dbReference type="ARBA" id="ARBA00023242"/>
    </source>
</evidence>
<evidence type="ECO:0000313" key="6">
    <source>
        <dbReference type="Proteomes" id="UP001140094"/>
    </source>
</evidence>
<keyword evidence="3" id="KW-0539">Nucleus</keyword>
<evidence type="ECO:0000256" key="2">
    <source>
        <dbReference type="ARBA" id="ARBA00009265"/>
    </source>
</evidence>
<evidence type="ECO:0000313" key="5">
    <source>
        <dbReference type="EMBL" id="KAJ2799120.1"/>
    </source>
</evidence>
<evidence type="ECO:0000256" key="1">
    <source>
        <dbReference type="ARBA" id="ARBA00004123"/>
    </source>
</evidence>
<feature type="compositionally biased region" description="Acidic residues" evidence="4">
    <location>
        <begin position="1"/>
        <end position="10"/>
    </location>
</feature>
<protein>
    <recommendedName>
        <fullName evidence="7">DUF1740-domain-containing protein</fullName>
    </recommendedName>
</protein>
<dbReference type="OrthoDB" id="297219at2759"/>
<organism evidence="5 6">
    <name type="scientific">Coemansia guatemalensis</name>
    <dbReference type="NCBI Taxonomy" id="2761395"/>
    <lineage>
        <taxon>Eukaryota</taxon>
        <taxon>Fungi</taxon>
        <taxon>Fungi incertae sedis</taxon>
        <taxon>Zoopagomycota</taxon>
        <taxon>Kickxellomycotina</taxon>
        <taxon>Kickxellomycetes</taxon>
        <taxon>Kickxellales</taxon>
        <taxon>Kickxellaceae</taxon>
        <taxon>Coemansia</taxon>
    </lineage>
</organism>
<comment type="subcellular location">
    <subcellularLocation>
        <location evidence="1">Nucleus</location>
    </subcellularLocation>
</comment>
<evidence type="ECO:0008006" key="7">
    <source>
        <dbReference type="Google" id="ProtNLM"/>
    </source>
</evidence>
<dbReference type="InterPro" id="IPR013633">
    <property type="entry name" value="NRDE-2"/>
</dbReference>
<dbReference type="SUPFAM" id="SSF48452">
    <property type="entry name" value="TPR-like"/>
    <property type="match status" value="1"/>
</dbReference>
<gene>
    <name evidence="5" type="ORF">H4R20_004553</name>
</gene>
<dbReference type="GO" id="GO:1902369">
    <property type="term" value="P:negative regulation of RNA catabolic process"/>
    <property type="evidence" value="ECO:0007669"/>
    <property type="project" value="TreeGrafter"/>
</dbReference>
<sequence>ASEDNSDDSDVAFPSFSSAPKPIDPGAVTKYKPRSDHHRSRHHRDHHKSGSSSRKSRRRHEGKRELHGPERSRKEQKRARIEAPAPEQNQHELWQQLVEERLLLVDTNGDSNLRLFQQSSGPGAPRFTRRGIRQVLGLGKRLQIESLNKDSPEIRLVEPRSAPVRYTDVDWVLHDRETERIVQQDRGNSQMLLPEPGFVPIEAETGQASIAAVSKYDSDDDSGRKPDFRSLEGMAKGRSTATMGNLHANDEAEESANATLRDDYIYSTTAALESRISADKHDVEAWVQLIAHQEAIVQASFGTKNVKHKNRTKRAIAEVQIDMYRRALHSKPGSQKLVLGYLGQCAETMDDDTLVKEWDSAAESTTDPHIVLCHVRFCQSLASRFTVPWMADVYAVSVRRIVRCGIRDRAKWEASEIGIAVMELIHSACLFFREAGFWEHALALYQAAVEWYVMTLPEKQKLPFSHRIQAFRAFWDSGRPHVGANAARGWCNNNADNGCEGTVNLEGSASDAGNSHDSDNMYMSGATPTQVDLWRHAEVGQSRTAAETQAVSANKLGEEQLQSMDPFSVVIFEDVEPFLVDIPWSQAAAETLVDGLLQFLGVVGPYSFILTHTSRIQQCPARSELAWTVPLYGEELLPAIDALTRQSQPTDREEKAMIPPPFVVVPLGLDTPDTPLPHAHTCPWRQPTSTMYQQVAHNALLQLQELSLLSQRSRLQLSTALLEYTFASASAERGREVSRQLLAQHPTCLALWNTFAKMQARKSMWDEARRIWTRAIRLADTLPAVERPWVVVLCKSWAVLEILHGRGLATGIKIIAAVASRNADLLVELAAGSSHSAAEDVQTADLLAAQRIIGKYAQECDNSEDRREIQNAILTLRLWLAYAASGSDGVQQTANALREQADNEDLAMAICSVHLFHTKTSRVYRAADLRAHVQRSLRAFPLNNVFWEMLLFSERRACIANRVSRQLTDVILAHPDDELPDIHLLRAFIASAGRPGGVPANSNSVRWALRQATREGTGASLLAWAISIAFECQQGSSRRAKRLLLSALRKCPWAKVLYMAALGGSPLALAFSESEKQALLRSMVKAGIRTYVSLAEM</sequence>
<comment type="caution">
    <text evidence="5">The sequence shown here is derived from an EMBL/GenBank/DDBJ whole genome shotgun (WGS) entry which is preliminary data.</text>
</comment>